<feature type="compositionally biased region" description="Gly residues" evidence="2">
    <location>
        <begin position="154"/>
        <end position="165"/>
    </location>
</feature>
<reference evidence="3" key="1">
    <citation type="submission" date="2021-05" db="EMBL/GenBank/DDBJ databases">
        <authorList>
            <person name="Tigano A."/>
        </authorList>
    </citation>
    <scope>NUCLEOTIDE SEQUENCE</scope>
</reference>
<dbReference type="GO" id="GO:0050776">
    <property type="term" value="P:regulation of immune response"/>
    <property type="evidence" value="ECO:0007669"/>
    <property type="project" value="InterPro"/>
</dbReference>
<evidence type="ECO:0000256" key="2">
    <source>
        <dbReference type="SAM" id="MobiDB-lite"/>
    </source>
</evidence>
<evidence type="ECO:0000256" key="1">
    <source>
        <dbReference type="PROSITE-ProRule" id="PRU00221"/>
    </source>
</evidence>
<sequence length="858" mass="93860">MPTRCRCKDSYALSACRQHPATRRPNTPPVSAENIPHSRMNLSGEPAPGLQMGEARKLQKKLRQIENLEIKISLTPEETFKISRKAELRSRLAEIQLQLSGPQRTPGIVGDGKKEKMKRQVEDSPEALPSQTPPASKILKEENQSKARQREAGGGDTVGPQGGTDGSHPSPDIPADRPGSDTEQQLHQKEAEFTSLKASWEKARFRLRLLEGHNDIVTSVVAVDNLVVSGSRDTTVKVWHVPTATELKNLGGHTGGVTCLSAPPPEYCRRLGEDSHAHTQAERAVPLARGLVIIGAVHQISPPWTLSISDKERFILSSSADGYVKIWALSIDGGKVQTWSWRTFQNCQSVNAHQEAVTSIQSQGPLVFSGSAEGGVSVWENHCSDRDPLRLLHHWSGQVTGLGGAPGGRLTLSPRGDRVFLAYGRAWLKILHWRTGMMSRLTNHGSITGVTDCVHQTGGLLIGSSYDLANGESALNLFSLPQCQYLVSISWPNAPRILCFASWTTGSGDHRWVTGGRELIVWEQLSSSGKQRGDVTVRRDSRMDSGLLESEGDSEDDEETDGTITRMMLTIKETTAGLAVAGTRGLVGGRAASSSERRAAPPAGDTAARSHREEMRGDDRRRRVSVNRAKRWRDGKKESFFISPVARLAAILSLLLVGPLTQPSTCNRDDGEGKEQADTLSVQLSVTAQVTPTPLWAVVWGPTQPLEDETYHFLPSQETDHLHMHGNQQEASSATPEDWLYPDPSVHPRENTPLESRDREGLEDGGMEAEETEPEEVDPQFYVTVTISSLLILTAVIITAKLCYDRSCSQHPPPLSRGVAPPLSLALPRSLASEDSRQTLHSTSSSFTDRERIPVVNL</sequence>
<evidence type="ECO:0000313" key="4">
    <source>
        <dbReference type="Proteomes" id="UP000677803"/>
    </source>
</evidence>
<protein>
    <submittedName>
        <fullName evidence="3">(Atlantic silverside) hypothetical protein</fullName>
    </submittedName>
</protein>
<dbReference type="OrthoDB" id="190105at2759"/>
<dbReference type="PROSITE" id="PS50082">
    <property type="entry name" value="WD_REPEATS_2"/>
    <property type="match status" value="1"/>
</dbReference>
<feature type="compositionally biased region" description="Acidic residues" evidence="2">
    <location>
        <begin position="763"/>
        <end position="777"/>
    </location>
</feature>
<name>A0A8S4BXN1_9TELE</name>
<feature type="compositionally biased region" description="Basic and acidic residues" evidence="2">
    <location>
        <begin position="111"/>
        <end position="122"/>
    </location>
</feature>
<comment type="caution">
    <text evidence="3">The sequence shown here is derived from an EMBL/GenBank/DDBJ whole genome shotgun (WGS) entry which is preliminary data.</text>
</comment>
<feature type="region of interest" description="Disordered" evidence="2">
    <location>
        <begin position="98"/>
        <end position="193"/>
    </location>
</feature>
<dbReference type="AlphaFoldDB" id="A0A8S4BXN1"/>
<evidence type="ECO:0000313" key="3">
    <source>
        <dbReference type="EMBL" id="CAG6015030.1"/>
    </source>
</evidence>
<accession>A0A8S4BXN1</accession>
<proteinExistence type="predicted"/>
<dbReference type="SMART" id="SM00320">
    <property type="entry name" value="WD40"/>
    <property type="match status" value="3"/>
</dbReference>
<dbReference type="GO" id="GO:0016020">
    <property type="term" value="C:membrane"/>
    <property type="evidence" value="ECO:0007669"/>
    <property type="project" value="TreeGrafter"/>
</dbReference>
<feature type="compositionally biased region" description="Polar residues" evidence="2">
    <location>
        <begin position="726"/>
        <end position="735"/>
    </location>
</feature>
<dbReference type="InterPro" id="IPR015943">
    <property type="entry name" value="WD40/YVTN_repeat-like_dom_sf"/>
</dbReference>
<feature type="region of interest" description="Disordered" evidence="2">
    <location>
        <begin position="531"/>
        <end position="561"/>
    </location>
</feature>
<dbReference type="Pfam" id="PF00400">
    <property type="entry name" value="WD40"/>
    <property type="match status" value="3"/>
</dbReference>
<dbReference type="PROSITE" id="PS50294">
    <property type="entry name" value="WD_REPEATS_REGION"/>
    <property type="match status" value="1"/>
</dbReference>
<feature type="compositionally biased region" description="Low complexity" evidence="2">
    <location>
        <begin position="589"/>
        <end position="604"/>
    </location>
</feature>
<feature type="region of interest" description="Disordered" evidence="2">
    <location>
        <begin position="589"/>
        <end position="626"/>
    </location>
</feature>
<dbReference type="PANTHER" id="PTHR32023">
    <property type="entry name" value="PILR ALPHA-ASSOCIATED NEURAL PROTEIN"/>
    <property type="match status" value="1"/>
</dbReference>
<keyword evidence="4" id="KW-1185">Reference proteome</keyword>
<feature type="region of interest" description="Disordered" evidence="2">
    <location>
        <begin position="18"/>
        <end position="51"/>
    </location>
</feature>
<organism evidence="3 4">
    <name type="scientific">Menidia menidia</name>
    <name type="common">Atlantic silverside</name>
    <dbReference type="NCBI Taxonomy" id="238744"/>
    <lineage>
        <taxon>Eukaryota</taxon>
        <taxon>Metazoa</taxon>
        <taxon>Chordata</taxon>
        <taxon>Craniata</taxon>
        <taxon>Vertebrata</taxon>
        <taxon>Euteleostomi</taxon>
        <taxon>Actinopterygii</taxon>
        <taxon>Neopterygii</taxon>
        <taxon>Teleostei</taxon>
        <taxon>Neoteleostei</taxon>
        <taxon>Acanthomorphata</taxon>
        <taxon>Ovalentaria</taxon>
        <taxon>Atherinomorphae</taxon>
        <taxon>Atheriniformes</taxon>
        <taxon>Atherinopsidae</taxon>
        <taxon>Menidiinae</taxon>
        <taxon>Menidia</taxon>
    </lineage>
</organism>
<dbReference type="InterPro" id="IPR001680">
    <property type="entry name" value="WD40_rpt"/>
</dbReference>
<dbReference type="InterPro" id="IPR036322">
    <property type="entry name" value="WD40_repeat_dom_sf"/>
</dbReference>
<dbReference type="Proteomes" id="UP000677803">
    <property type="component" value="Unassembled WGS sequence"/>
</dbReference>
<feature type="compositionally biased region" description="Basic and acidic residues" evidence="2">
    <location>
        <begin position="608"/>
        <end position="621"/>
    </location>
</feature>
<feature type="repeat" description="WD" evidence="1">
    <location>
        <begin position="210"/>
        <end position="249"/>
    </location>
</feature>
<feature type="compositionally biased region" description="Basic and acidic residues" evidence="2">
    <location>
        <begin position="138"/>
        <end position="153"/>
    </location>
</feature>
<feature type="compositionally biased region" description="Basic and acidic residues" evidence="2">
    <location>
        <begin position="746"/>
        <end position="762"/>
    </location>
</feature>
<dbReference type="EMBL" id="CAJRST010038888">
    <property type="protein sequence ID" value="CAG6015030.1"/>
    <property type="molecule type" value="Genomic_DNA"/>
</dbReference>
<dbReference type="PANTHER" id="PTHR32023:SF2">
    <property type="entry name" value="PILR ALPHA-ASSOCIATED NEURAL PROTEIN"/>
    <property type="match status" value="1"/>
</dbReference>
<dbReference type="InterPro" id="IPR039628">
    <property type="entry name" value="PIANP"/>
</dbReference>
<gene>
    <name evidence="3" type="ORF">MMEN_LOCUS19439</name>
</gene>
<feature type="compositionally biased region" description="Acidic residues" evidence="2">
    <location>
        <begin position="550"/>
        <end position="561"/>
    </location>
</feature>
<dbReference type="Gene3D" id="2.130.10.10">
    <property type="entry name" value="YVTN repeat-like/Quinoprotein amine dehydrogenase"/>
    <property type="match status" value="2"/>
</dbReference>
<keyword evidence="1" id="KW-0853">WD repeat</keyword>
<feature type="compositionally biased region" description="Basic and acidic residues" evidence="2">
    <location>
        <begin position="174"/>
        <end position="192"/>
    </location>
</feature>
<dbReference type="SUPFAM" id="SSF50978">
    <property type="entry name" value="WD40 repeat-like"/>
    <property type="match status" value="1"/>
</dbReference>
<feature type="region of interest" description="Disordered" evidence="2">
    <location>
        <begin position="723"/>
        <end position="777"/>
    </location>
</feature>
<feature type="compositionally biased region" description="Basic and acidic residues" evidence="2">
    <location>
        <begin position="531"/>
        <end position="543"/>
    </location>
</feature>